<reference evidence="2 3" key="1">
    <citation type="submission" date="2019-03" db="EMBL/GenBank/DDBJ databases">
        <title>First draft genome of Liparis tanakae, snailfish: a comprehensive survey of snailfish specific genes.</title>
        <authorList>
            <person name="Kim W."/>
            <person name="Song I."/>
            <person name="Jeong J.-H."/>
            <person name="Kim D."/>
            <person name="Kim S."/>
            <person name="Ryu S."/>
            <person name="Song J.Y."/>
            <person name="Lee S.K."/>
        </authorList>
    </citation>
    <scope>NUCLEOTIDE SEQUENCE [LARGE SCALE GENOMIC DNA]</scope>
    <source>
        <tissue evidence="2">Muscle</tissue>
    </source>
</reference>
<evidence type="ECO:0000313" key="3">
    <source>
        <dbReference type="Proteomes" id="UP000314294"/>
    </source>
</evidence>
<organism evidence="2 3">
    <name type="scientific">Liparis tanakae</name>
    <name type="common">Tanaka's snailfish</name>
    <dbReference type="NCBI Taxonomy" id="230148"/>
    <lineage>
        <taxon>Eukaryota</taxon>
        <taxon>Metazoa</taxon>
        <taxon>Chordata</taxon>
        <taxon>Craniata</taxon>
        <taxon>Vertebrata</taxon>
        <taxon>Euteleostomi</taxon>
        <taxon>Actinopterygii</taxon>
        <taxon>Neopterygii</taxon>
        <taxon>Teleostei</taxon>
        <taxon>Neoteleostei</taxon>
        <taxon>Acanthomorphata</taxon>
        <taxon>Eupercaria</taxon>
        <taxon>Perciformes</taxon>
        <taxon>Cottioidei</taxon>
        <taxon>Cottales</taxon>
        <taxon>Liparidae</taxon>
        <taxon>Liparis</taxon>
    </lineage>
</organism>
<comment type="caution">
    <text evidence="2">The sequence shown here is derived from an EMBL/GenBank/DDBJ whole genome shotgun (WGS) entry which is preliminary data.</text>
</comment>
<gene>
    <name evidence="2" type="ORF">EYF80_008871</name>
</gene>
<accession>A0A4Z2ISN7</accession>
<evidence type="ECO:0000313" key="2">
    <source>
        <dbReference type="EMBL" id="TNN80866.1"/>
    </source>
</evidence>
<protein>
    <submittedName>
        <fullName evidence="2">Uncharacterized protein</fullName>
    </submittedName>
</protein>
<keyword evidence="3" id="KW-1185">Reference proteome</keyword>
<dbReference type="Proteomes" id="UP000314294">
    <property type="component" value="Unassembled WGS sequence"/>
</dbReference>
<proteinExistence type="predicted"/>
<sequence>METSNAADRLSHSFGKKRKPLADGQAEAPERFLVSHLKSSSRCSAALVRLCQCFCAIFGEHERVQTRALNLRLVAMTQFRTAAPRSPRRRFPLIPVQNRRLLTKECSAPKRHLFPSFRLPPTVGSRSRHESNFNANPCKRIPSCSVIVCAAPDTCTSGEAVGSLPLNPISINSHEELSGKDTAAKLKLQLQEMKSTGCLEGVEKQLDVP</sequence>
<dbReference type="AlphaFoldDB" id="A0A4Z2ISN7"/>
<dbReference type="EMBL" id="SRLO01000050">
    <property type="protein sequence ID" value="TNN80866.1"/>
    <property type="molecule type" value="Genomic_DNA"/>
</dbReference>
<evidence type="ECO:0000256" key="1">
    <source>
        <dbReference type="SAM" id="MobiDB-lite"/>
    </source>
</evidence>
<feature type="region of interest" description="Disordered" evidence="1">
    <location>
        <begin position="1"/>
        <end position="23"/>
    </location>
</feature>
<name>A0A4Z2ISN7_9TELE</name>